<keyword evidence="2" id="KW-0732">Signal</keyword>
<dbReference type="AlphaFoldDB" id="A0A9P4WQR4"/>
<accession>A0A9P4WQR4</accession>
<feature type="chain" id="PRO_5040376567" evidence="2">
    <location>
        <begin position="19"/>
        <end position="180"/>
    </location>
</feature>
<feature type="region of interest" description="Disordered" evidence="1">
    <location>
        <begin position="161"/>
        <end position="180"/>
    </location>
</feature>
<evidence type="ECO:0000256" key="2">
    <source>
        <dbReference type="SAM" id="SignalP"/>
    </source>
</evidence>
<comment type="caution">
    <text evidence="3">The sequence shown here is derived from an EMBL/GenBank/DDBJ whole genome shotgun (WGS) entry which is preliminary data.</text>
</comment>
<name>A0A9P4WQR4_9PLEO</name>
<reference evidence="3" key="1">
    <citation type="submission" date="2019-04" db="EMBL/GenBank/DDBJ databases">
        <title>Sequencing of skin fungus with MAO and IRED activity.</title>
        <authorList>
            <person name="Marsaioli A.J."/>
            <person name="Bonatto J.M.C."/>
            <person name="Reis Junior O."/>
        </authorList>
    </citation>
    <scope>NUCLEOTIDE SEQUENCE</scope>
    <source>
        <strain evidence="3">28M1</strain>
    </source>
</reference>
<keyword evidence="4" id="KW-1185">Reference proteome</keyword>
<gene>
    <name evidence="3" type="ORF">E8E12_004919</name>
</gene>
<organism evidence="3 4">
    <name type="scientific">Didymella heteroderae</name>
    <dbReference type="NCBI Taxonomy" id="1769908"/>
    <lineage>
        <taxon>Eukaryota</taxon>
        <taxon>Fungi</taxon>
        <taxon>Dikarya</taxon>
        <taxon>Ascomycota</taxon>
        <taxon>Pezizomycotina</taxon>
        <taxon>Dothideomycetes</taxon>
        <taxon>Pleosporomycetidae</taxon>
        <taxon>Pleosporales</taxon>
        <taxon>Pleosporineae</taxon>
        <taxon>Didymellaceae</taxon>
        <taxon>Didymella</taxon>
    </lineage>
</organism>
<evidence type="ECO:0000313" key="3">
    <source>
        <dbReference type="EMBL" id="KAF3038998.1"/>
    </source>
</evidence>
<dbReference type="EMBL" id="SWKV01000033">
    <property type="protein sequence ID" value="KAF3038998.1"/>
    <property type="molecule type" value="Genomic_DNA"/>
</dbReference>
<proteinExistence type="predicted"/>
<evidence type="ECO:0000256" key="1">
    <source>
        <dbReference type="SAM" id="MobiDB-lite"/>
    </source>
</evidence>
<sequence length="180" mass="19414">MKASLFTLLAAFAAGAITSPIPASDTKAPAKVIKMARSVFERSTLAKYDRLVRSEQAKRNDPIADSVNYILVLQKDSTETPDAYQDEVDAANPADILGKRADPIADSVNYILVLQKDSNETPDAYQDEVDAADPAEILGKRADPIADSVNYILVLQKDSTETPDAYQDEIDAANPADVLG</sequence>
<evidence type="ECO:0000313" key="4">
    <source>
        <dbReference type="Proteomes" id="UP000758155"/>
    </source>
</evidence>
<dbReference type="OrthoDB" id="4706398at2759"/>
<feature type="signal peptide" evidence="2">
    <location>
        <begin position="1"/>
        <end position="18"/>
    </location>
</feature>
<dbReference type="Proteomes" id="UP000758155">
    <property type="component" value="Unassembled WGS sequence"/>
</dbReference>
<protein>
    <submittedName>
        <fullName evidence="3">Uncharacterized protein</fullName>
    </submittedName>
</protein>